<dbReference type="GeneID" id="112053780"/>
<name>A0ABM3LV72_BICAN</name>
<accession>A0ABM3LV72</accession>
<sequence>MPFDVIPVKTVYDEFQNDGIKMNAIPAVTLETEQKENASNRDEEIIADGVRDSNNLTFFNDNLTNDDLRETDKIEKSRNSRFFHSIPKLVTTEVLDFRPKLNENIKTIQDIKDEEEISPLLTTVVDESTRSTTIDDATTTQSIYESEERGKEDSTQVYNISVDSDTTFTSTEFKVTTPSNDVTDKTTDEESKSTSNFSNMDLQIPTEKDFQNISDSDESKDIQTVKSVTETLLPEDKVTVAAHTEDLLTSATETISQNSSFFEVSSITKINDENLKNMTSMTSITPPELTDVKSNIRKANNKEQIDNNENILRAKDRLDISEINENASVQNIDDSFNKKVYEVYEVVQVRQGSN</sequence>
<organism evidence="2 3">
    <name type="scientific">Bicyclus anynana</name>
    <name type="common">Squinting bush brown butterfly</name>
    <dbReference type="NCBI Taxonomy" id="110368"/>
    <lineage>
        <taxon>Eukaryota</taxon>
        <taxon>Metazoa</taxon>
        <taxon>Ecdysozoa</taxon>
        <taxon>Arthropoda</taxon>
        <taxon>Hexapoda</taxon>
        <taxon>Insecta</taxon>
        <taxon>Pterygota</taxon>
        <taxon>Neoptera</taxon>
        <taxon>Endopterygota</taxon>
        <taxon>Lepidoptera</taxon>
        <taxon>Glossata</taxon>
        <taxon>Ditrysia</taxon>
        <taxon>Papilionoidea</taxon>
        <taxon>Nymphalidae</taxon>
        <taxon>Satyrinae</taxon>
        <taxon>Satyrini</taxon>
        <taxon>Mycalesina</taxon>
        <taxon>Bicyclus</taxon>
    </lineage>
</organism>
<protein>
    <submittedName>
        <fullName evidence="3">Myb-like protein X</fullName>
    </submittedName>
</protein>
<evidence type="ECO:0000256" key="1">
    <source>
        <dbReference type="SAM" id="MobiDB-lite"/>
    </source>
</evidence>
<feature type="region of interest" description="Disordered" evidence="1">
    <location>
        <begin position="177"/>
        <end position="199"/>
    </location>
</feature>
<keyword evidence="2" id="KW-1185">Reference proteome</keyword>
<evidence type="ECO:0000313" key="3">
    <source>
        <dbReference type="RefSeq" id="XP_052742943.1"/>
    </source>
</evidence>
<dbReference type="RefSeq" id="XP_052742943.1">
    <property type="nucleotide sequence ID" value="XM_052886983.1"/>
</dbReference>
<evidence type="ECO:0000313" key="2">
    <source>
        <dbReference type="Proteomes" id="UP001652582"/>
    </source>
</evidence>
<dbReference type="Proteomes" id="UP001652582">
    <property type="component" value="Chromosome 18"/>
</dbReference>
<proteinExistence type="predicted"/>
<gene>
    <name evidence="3" type="primary">LOC112053780</name>
</gene>
<feature type="compositionally biased region" description="Basic and acidic residues" evidence="1">
    <location>
        <begin position="182"/>
        <end position="192"/>
    </location>
</feature>
<reference evidence="3" key="1">
    <citation type="submission" date="2025-08" db="UniProtKB">
        <authorList>
            <consortium name="RefSeq"/>
        </authorList>
    </citation>
    <scope>IDENTIFICATION</scope>
</reference>